<dbReference type="AlphaFoldDB" id="A0A9X7P4P3"/>
<comment type="caution">
    <text evidence="1">The sequence shown here is derived from an EMBL/GenBank/DDBJ whole genome shotgun (WGS) entry which is preliminary data.</text>
</comment>
<evidence type="ECO:0000313" key="2">
    <source>
        <dbReference type="Proteomes" id="UP000239430"/>
    </source>
</evidence>
<protein>
    <recommendedName>
        <fullName evidence="3">Aspartate/glutamate racemase family protein</fullName>
    </recommendedName>
</protein>
<proteinExistence type="predicted"/>
<dbReference type="RefSeq" id="WP_054936641.1">
    <property type="nucleotide sequence ID" value="NZ_PVXL01000078.1"/>
</dbReference>
<organism evidence="1 2">
    <name type="scientific">Neomoorella stamsii</name>
    <dbReference type="NCBI Taxonomy" id="1266720"/>
    <lineage>
        <taxon>Bacteria</taxon>
        <taxon>Bacillati</taxon>
        <taxon>Bacillota</taxon>
        <taxon>Clostridia</taxon>
        <taxon>Neomoorellales</taxon>
        <taxon>Neomoorellaceae</taxon>
        <taxon>Neomoorella</taxon>
    </lineage>
</organism>
<evidence type="ECO:0000313" key="1">
    <source>
        <dbReference type="EMBL" id="PRR68860.1"/>
    </source>
</evidence>
<sequence>MIYQARKGQVSYGEAIGILLLETYAPFIPGDVGNATTYSFPVRFKVVKGLTAKRVFEHDWNVLDAIISAGRELVQEGVRAITGDCGFLAIYQREVANQLEVPVFLSSLLQVPFISRMLKEDEKVGIIVANSKAVNNRLLETAGISRDVPVNIRGLEDQEHFRRAAIEETGILDAEKIEEEVVSVAKQLVAGDPKVKALLLECSMLPPYAAAVQRAVNMPVFDFITMINFVFSGLIRKPFQGFM</sequence>
<name>A0A9X7P4P3_9FIRM</name>
<keyword evidence="2" id="KW-1185">Reference proteome</keyword>
<gene>
    <name evidence="1" type="ORF">MOST_31420</name>
</gene>
<accession>A0A9X7P4P3</accession>
<evidence type="ECO:0008006" key="3">
    <source>
        <dbReference type="Google" id="ProtNLM"/>
    </source>
</evidence>
<dbReference type="EMBL" id="PVXL01000078">
    <property type="protein sequence ID" value="PRR68860.1"/>
    <property type="molecule type" value="Genomic_DNA"/>
</dbReference>
<reference evidence="1 2" key="1">
    <citation type="submission" date="2018-03" db="EMBL/GenBank/DDBJ databases">
        <title>Genome sequence of Moorella stamsii DSM 26217.</title>
        <authorList>
            <person name="Poehlein A."/>
            <person name="Daniel R."/>
        </authorList>
    </citation>
    <scope>NUCLEOTIDE SEQUENCE [LARGE SCALE GENOMIC DNA]</scope>
    <source>
        <strain evidence="2">DSM 26217</strain>
    </source>
</reference>
<dbReference type="Proteomes" id="UP000239430">
    <property type="component" value="Unassembled WGS sequence"/>
</dbReference>
<dbReference type="NCBIfam" id="NF005679">
    <property type="entry name" value="PRK07475.1"/>
    <property type="match status" value="1"/>
</dbReference>